<feature type="compositionally biased region" description="Acidic residues" evidence="6">
    <location>
        <begin position="325"/>
        <end position="335"/>
    </location>
</feature>
<evidence type="ECO:0000256" key="1">
    <source>
        <dbReference type="ARBA" id="ARBA00004496"/>
    </source>
</evidence>
<dbReference type="FunFam" id="1.25.10.10:FF:000313">
    <property type="entry name" value="Importin beta-2 subunit, putative"/>
    <property type="match status" value="1"/>
</dbReference>
<evidence type="ECO:0000256" key="6">
    <source>
        <dbReference type="SAM" id="MobiDB-lite"/>
    </source>
</evidence>
<feature type="domain" description="Importin subunit beta-1/Transportin-1-like TPR repeats" evidence="8">
    <location>
        <begin position="656"/>
        <end position="782"/>
    </location>
</feature>
<dbReference type="InterPro" id="IPR016024">
    <property type="entry name" value="ARM-type_fold"/>
</dbReference>
<dbReference type="eggNOG" id="KOG2023">
    <property type="taxonomic scope" value="Eukaryota"/>
</dbReference>
<dbReference type="GO" id="GO:0008139">
    <property type="term" value="F:nuclear localization sequence binding"/>
    <property type="evidence" value="ECO:0000318"/>
    <property type="project" value="GO_Central"/>
</dbReference>
<dbReference type="InterPro" id="IPR001494">
    <property type="entry name" value="Importin-beta_N"/>
</dbReference>
<keyword evidence="2" id="KW-0813">Transport</keyword>
<dbReference type="Proteomes" id="UP000001357">
    <property type="component" value="Unassembled WGS sequence"/>
</dbReference>
<dbReference type="STRING" id="81824.A9US87"/>
<organism evidence="9 10">
    <name type="scientific">Monosiga brevicollis</name>
    <name type="common">Choanoflagellate</name>
    <dbReference type="NCBI Taxonomy" id="81824"/>
    <lineage>
        <taxon>Eukaryota</taxon>
        <taxon>Choanoflagellata</taxon>
        <taxon>Craspedida</taxon>
        <taxon>Salpingoecidae</taxon>
        <taxon>Monosiga</taxon>
    </lineage>
</organism>
<reference evidence="9 10" key="1">
    <citation type="journal article" date="2008" name="Nature">
        <title>The genome of the choanoflagellate Monosiga brevicollis and the origin of metazoans.</title>
        <authorList>
            <consortium name="JGI Sequencing"/>
            <person name="King N."/>
            <person name="Westbrook M.J."/>
            <person name="Young S.L."/>
            <person name="Kuo A."/>
            <person name="Abedin M."/>
            <person name="Chapman J."/>
            <person name="Fairclough S."/>
            <person name="Hellsten U."/>
            <person name="Isogai Y."/>
            <person name="Letunic I."/>
            <person name="Marr M."/>
            <person name="Pincus D."/>
            <person name="Putnam N."/>
            <person name="Rokas A."/>
            <person name="Wright K.J."/>
            <person name="Zuzow R."/>
            <person name="Dirks W."/>
            <person name="Good M."/>
            <person name="Goodstein D."/>
            <person name="Lemons D."/>
            <person name="Li W."/>
            <person name="Lyons J.B."/>
            <person name="Morris A."/>
            <person name="Nichols S."/>
            <person name="Richter D.J."/>
            <person name="Salamov A."/>
            <person name="Bork P."/>
            <person name="Lim W.A."/>
            <person name="Manning G."/>
            <person name="Miller W.T."/>
            <person name="McGinnis W."/>
            <person name="Shapiro H."/>
            <person name="Tjian R."/>
            <person name="Grigoriev I.V."/>
            <person name="Rokhsar D."/>
        </authorList>
    </citation>
    <scope>NUCLEOTIDE SEQUENCE [LARGE SCALE GENOMIC DNA]</scope>
    <source>
        <strain evidence="10">MX1 / ATCC 50154</strain>
    </source>
</reference>
<gene>
    <name evidence="9" type="ORF">MONBRDRAFT_17564</name>
</gene>
<feature type="compositionally biased region" description="Basic and acidic residues" evidence="6">
    <location>
        <begin position="347"/>
        <end position="358"/>
    </location>
</feature>
<dbReference type="AlphaFoldDB" id="A9US87"/>
<proteinExistence type="predicted"/>
<dbReference type="FunCoup" id="A9US87">
    <property type="interactions" value="2240"/>
</dbReference>
<feature type="domain" description="Importin N-terminal" evidence="7">
    <location>
        <begin position="35"/>
        <end position="100"/>
    </location>
</feature>
<dbReference type="RefSeq" id="XP_001743024.1">
    <property type="nucleotide sequence ID" value="XM_001742972.1"/>
</dbReference>
<comment type="subcellular location">
    <subcellularLocation>
        <location evidence="1">Cytoplasm</location>
    </subcellularLocation>
</comment>
<dbReference type="InterPro" id="IPR058584">
    <property type="entry name" value="IMB1_TNPO1-like_TPR"/>
</dbReference>
<evidence type="ECO:0008006" key="11">
    <source>
        <dbReference type="Google" id="ProtNLM"/>
    </source>
</evidence>
<evidence type="ECO:0000259" key="8">
    <source>
        <dbReference type="Pfam" id="PF25574"/>
    </source>
</evidence>
<dbReference type="InterPro" id="IPR011989">
    <property type="entry name" value="ARM-like"/>
</dbReference>
<dbReference type="InterPro" id="IPR040122">
    <property type="entry name" value="Importin_beta"/>
</dbReference>
<evidence type="ECO:0000259" key="7">
    <source>
        <dbReference type="Pfam" id="PF03810"/>
    </source>
</evidence>
<feature type="compositionally biased region" description="Acidic residues" evidence="6">
    <location>
        <begin position="371"/>
        <end position="390"/>
    </location>
</feature>
<dbReference type="Pfam" id="PF03810">
    <property type="entry name" value="IBN_N"/>
    <property type="match status" value="1"/>
</dbReference>
<dbReference type="GO" id="GO:0061608">
    <property type="term" value="F:nuclear import signal receptor activity"/>
    <property type="evidence" value="ECO:0000318"/>
    <property type="project" value="GO_Central"/>
</dbReference>
<sequence>MADQGFVPDQGFVQQVLQVLVQCQSTNSQEMAASQEMLKQLNERPEVNIYLCHILVNEVSVGPNTRSMAAILLKNNVRWNIDKLSFPIVQYLKNEAVRALADPSQLVRKVAATLVSTLVVRLGLKHWPEAIPTLLHLMQNSDPNGLEGTLTALTFICEDDAPWLCEYEAGRLVDLIMKTVVLLFRHEDPSIRSKALQCSNVFVSFETPGFNANFQSYLQGVFALAPDTNPVVRMHVCTAMVSIVESKFEQAVPFLEPELGNITQYMLDCTRSEDEGVALEACEFWMVMADKPFSSQVLDPIMPQLLPLLLDRMQWSEFELATMSADDDADEEDRDEDVRPATHKAAVHGERRTRRDDGDGQEGAVGHDGEGGDEDEDDEDDDDDYDDEDGADEWSIRKCAAMTLDSFAVKYHTGLLPVLMPLLKQMFESNVWLAQEACMLALGAIADGCKDEMETYLPEILPFIAGFFEHEQHLVRSITCWCFRRYAEYICKTPAMLEATLGALTARLVDRNKKVQETACTALCHIQEIASNRLEPFTENLLRTYCYALDHFKRRNRLHLYDCISTMADAVGGALAEARYVNELVPRLLNQWQAMDDHCLDAFHITECLSVILGAVETEYLPYAEMTYAMAVNVLRVNIARSVAHQEGQDTEDPDDDMIVGALDLISSMVESLQGDMEPFISADLMELLLYGLQDELAEMRQSAFAVLGDLSKALFGVVLPHLDTVMLFISVNLTMEEPPVCNNAIWATGEIALHLGENMNKYVDDLLEPIIHILNTSELNTLTENAAITIGRLGLGCTLKVAQHLPNLLERWCRALRLVDDNDEKDSSFEGICLAVLANAHGALPRFMLLCDAISKFQQPSPKLAELFARLLAHFKTAAGGEWERFFAHFPELRQELMVKYNV</sequence>
<dbReference type="KEGG" id="mbr:MONBRDRAFT_17564"/>
<evidence type="ECO:0000256" key="4">
    <source>
        <dbReference type="ARBA" id="ARBA00022737"/>
    </source>
</evidence>
<dbReference type="PANTHER" id="PTHR10527">
    <property type="entry name" value="IMPORTIN BETA"/>
    <property type="match status" value="1"/>
</dbReference>
<evidence type="ECO:0000256" key="2">
    <source>
        <dbReference type="ARBA" id="ARBA00022448"/>
    </source>
</evidence>
<dbReference type="GO" id="GO:0005634">
    <property type="term" value="C:nucleus"/>
    <property type="evidence" value="ECO:0000318"/>
    <property type="project" value="GO_Central"/>
</dbReference>
<dbReference type="Gene3D" id="1.25.10.10">
    <property type="entry name" value="Leucine-rich Repeat Variant"/>
    <property type="match status" value="2"/>
</dbReference>
<dbReference type="SUPFAM" id="SSF48371">
    <property type="entry name" value="ARM repeat"/>
    <property type="match status" value="1"/>
</dbReference>
<dbReference type="GeneID" id="5888548"/>
<evidence type="ECO:0000256" key="5">
    <source>
        <dbReference type="ARBA" id="ARBA00022927"/>
    </source>
</evidence>
<keyword evidence="3" id="KW-0963">Cytoplasm</keyword>
<evidence type="ECO:0000313" key="9">
    <source>
        <dbReference type="EMBL" id="EDQ91738.1"/>
    </source>
</evidence>
<dbReference type="OMA" id="AQEGAMS"/>
<keyword evidence="4" id="KW-0677">Repeat</keyword>
<dbReference type="GO" id="GO:0005737">
    <property type="term" value="C:cytoplasm"/>
    <property type="evidence" value="ECO:0000318"/>
    <property type="project" value="GO_Central"/>
</dbReference>
<keyword evidence="10" id="KW-1185">Reference proteome</keyword>
<dbReference type="Pfam" id="PF25574">
    <property type="entry name" value="TPR_IMB1"/>
    <property type="match status" value="1"/>
</dbReference>
<name>A9US87_MONBE</name>
<evidence type="ECO:0000313" key="10">
    <source>
        <dbReference type="Proteomes" id="UP000001357"/>
    </source>
</evidence>
<dbReference type="InParanoid" id="A9US87"/>
<dbReference type="EMBL" id="CH991544">
    <property type="protein sequence ID" value="EDQ91738.1"/>
    <property type="molecule type" value="Genomic_DNA"/>
</dbReference>
<dbReference type="GO" id="GO:0031267">
    <property type="term" value="F:small GTPase binding"/>
    <property type="evidence" value="ECO:0007669"/>
    <property type="project" value="InterPro"/>
</dbReference>
<dbReference type="Pfam" id="PF13513">
    <property type="entry name" value="HEAT_EZ"/>
    <property type="match status" value="1"/>
</dbReference>
<dbReference type="FunFam" id="1.25.10.10:FF:001396">
    <property type="entry name" value="AER219Cp"/>
    <property type="match status" value="1"/>
</dbReference>
<dbReference type="GO" id="GO:0006606">
    <property type="term" value="P:protein import into nucleus"/>
    <property type="evidence" value="ECO:0000318"/>
    <property type="project" value="GO_Central"/>
</dbReference>
<feature type="region of interest" description="Disordered" evidence="6">
    <location>
        <begin position="324"/>
        <end position="390"/>
    </location>
</feature>
<protein>
    <recommendedName>
        <fullName evidence="11">Importin N-terminal domain-containing protein</fullName>
    </recommendedName>
</protein>
<accession>A9US87</accession>
<keyword evidence="5" id="KW-0653">Protein transport</keyword>
<evidence type="ECO:0000256" key="3">
    <source>
        <dbReference type="ARBA" id="ARBA00022490"/>
    </source>
</evidence>